<dbReference type="PANTHER" id="PTHR46603:SF1">
    <property type="entry name" value="ABSCISSION_NOCUT CHECKPOINT REGULATOR"/>
    <property type="match status" value="1"/>
</dbReference>
<dbReference type="SUPFAM" id="SSF57845">
    <property type="entry name" value="B-box zinc-binding domain"/>
    <property type="match status" value="1"/>
</dbReference>
<protein>
    <submittedName>
        <fullName evidence="2">Uncharacterized protein</fullName>
    </submittedName>
</protein>
<feature type="coiled-coil region" evidence="1">
    <location>
        <begin position="86"/>
        <end position="113"/>
    </location>
</feature>
<dbReference type="CDD" id="cd19817">
    <property type="entry name" value="Bbox1_ANCHR-like"/>
    <property type="match status" value="1"/>
</dbReference>
<dbReference type="InterPro" id="IPR044553">
    <property type="entry name" value="Bbox1_ANCHR"/>
</dbReference>
<dbReference type="AlphaFoldDB" id="A0A7S2MUN5"/>
<organism evidence="2">
    <name type="scientific">Haptolina brevifila</name>
    <dbReference type="NCBI Taxonomy" id="156173"/>
    <lineage>
        <taxon>Eukaryota</taxon>
        <taxon>Haptista</taxon>
        <taxon>Haptophyta</taxon>
        <taxon>Prymnesiophyceae</taxon>
        <taxon>Prymnesiales</taxon>
        <taxon>Prymnesiaceae</taxon>
        <taxon>Haptolina</taxon>
    </lineage>
</organism>
<dbReference type="EMBL" id="HBGU01054347">
    <property type="protein sequence ID" value="CAD9503112.1"/>
    <property type="molecule type" value="Transcribed_RNA"/>
</dbReference>
<keyword evidence="1" id="KW-0175">Coiled coil</keyword>
<reference evidence="2" key="1">
    <citation type="submission" date="2021-01" db="EMBL/GenBank/DDBJ databases">
        <authorList>
            <person name="Corre E."/>
            <person name="Pelletier E."/>
            <person name="Niang G."/>
            <person name="Scheremetjew M."/>
            <person name="Finn R."/>
            <person name="Kale V."/>
            <person name="Holt S."/>
            <person name="Cochrane G."/>
            <person name="Meng A."/>
            <person name="Brown T."/>
            <person name="Cohen L."/>
        </authorList>
    </citation>
    <scope>NUCLEOTIDE SEQUENCE</scope>
    <source>
        <strain evidence="2">UTEX LB 985</strain>
    </source>
</reference>
<accession>A0A7S2MUN5</accession>
<evidence type="ECO:0000256" key="1">
    <source>
        <dbReference type="SAM" id="Coils"/>
    </source>
</evidence>
<dbReference type="Pfam" id="PF22586">
    <property type="entry name" value="ANCHR-like_BBOX"/>
    <property type="match status" value="1"/>
</dbReference>
<gene>
    <name evidence="2" type="ORF">CBRE1094_LOCUS29720</name>
</gene>
<sequence length="214" mass="22833">MVRLGGGSTPNDDAYLRAIASDSGEAPLMPLSHAELGNLSAEVKHTLGDVKGQLATTGSAAKHPRKTHTVAGASDIAAEALFDEASGDEEDEADEAERLLQMVQDELTLETARAPTTLPSTPIAPPSRPVFPAAPTHAVVRPTMATAPPAPPKPKVEDQMERWCIICNEDAAVWCVQCDSDPYCRRCWREGHIGADSTLVGHRTVPISQPRPET</sequence>
<evidence type="ECO:0000313" key="2">
    <source>
        <dbReference type="EMBL" id="CAD9503112.1"/>
    </source>
</evidence>
<name>A0A7S2MUN5_9EUKA</name>
<dbReference type="PANTHER" id="PTHR46603">
    <property type="entry name" value="ABSCISSION/NOCUT CHECKPOINT REGULATOR"/>
    <property type="match status" value="1"/>
</dbReference>
<proteinExistence type="predicted"/>